<evidence type="ECO:0000313" key="10">
    <source>
        <dbReference type="Proteomes" id="UP000600449"/>
    </source>
</evidence>
<keyword evidence="6 7" id="KW-0472">Membrane</keyword>
<organism evidence="9 10">
    <name type="scientific">Salinarimonas ramus</name>
    <dbReference type="NCBI Taxonomy" id="690164"/>
    <lineage>
        <taxon>Bacteria</taxon>
        <taxon>Pseudomonadati</taxon>
        <taxon>Pseudomonadota</taxon>
        <taxon>Alphaproteobacteria</taxon>
        <taxon>Hyphomicrobiales</taxon>
        <taxon>Salinarimonadaceae</taxon>
        <taxon>Salinarimonas</taxon>
    </lineage>
</organism>
<evidence type="ECO:0000256" key="3">
    <source>
        <dbReference type="ARBA" id="ARBA00022475"/>
    </source>
</evidence>
<protein>
    <submittedName>
        <fullName evidence="9">Phosphonate ABC transporter, permease protein PhnE</fullName>
    </submittedName>
</protein>
<keyword evidence="2 7" id="KW-0813">Transport</keyword>
<gene>
    <name evidence="9" type="ORF">GCM10011322_33390</name>
</gene>
<accession>A0A917QCE9</accession>
<reference evidence="9 10" key="1">
    <citation type="journal article" date="2014" name="Int. J. Syst. Evol. Microbiol.">
        <title>Complete genome sequence of Corynebacterium casei LMG S-19264T (=DSM 44701T), isolated from a smear-ripened cheese.</title>
        <authorList>
            <consortium name="US DOE Joint Genome Institute (JGI-PGF)"/>
            <person name="Walter F."/>
            <person name="Albersmeier A."/>
            <person name="Kalinowski J."/>
            <person name="Ruckert C."/>
        </authorList>
    </citation>
    <scope>NUCLEOTIDE SEQUENCE [LARGE SCALE GENOMIC DNA]</scope>
    <source>
        <strain evidence="9 10">CGMCC 1.9161</strain>
    </source>
</reference>
<proteinExistence type="inferred from homology"/>
<feature type="transmembrane region" description="Helical" evidence="7">
    <location>
        <begin position="137"/>
        <end position="161"/>
    </location>
</feature>
<sequence length="276" mass="30058">MSASAPGASAPAARGRRWKRPPIFIQRGWLRLVVYGGFVLYLALAISTVEVNWSRVAEGMERGWRFVQGFLTPDFTSRSTDIVKGFVESLTMTLTSTVAGVILSIPIGVGAARNIAPLPVYAVCRAIVAVSRSFQEIIIAILFVAMFGFGPFAGFLTLTFATIGFMAKLLAEDIEDIDEGQAEAMRATGASWWQVLNWGIQPQVLPRLVGLSMYRLDINFRESAVIGIVGAGGIGATLNVAMDRYEYDTAAAVLLLIILIVMAAEYSSSWLRKRIQ</sequence>
<dbReference type="Proteomes" id="UP000600449">
    <property type="component" value="Unassembled WGS sequence"/>
</dbReference>
<evidence type="ECO:0000256" key="6">
    <source>
        <dbReference type="ARBA" id="ARBA00023136"/>
    </source>
</evidence>
<evidence type="ECO:0000259" key="8">
    <source>
        <dbReference type="PROSITE" id="PS50928"/>
    </source>
</evidence>
<dbReference type="InterPro" id="IPR005769">
    <property type="entry name" value="PhnE/PtxC"/>
</dbReference>
<comment type="caution">
    <text evidence="9">The sequence shown here is derived from an EMBL/GenBank/DDBJ whole genome shotgun (WGS) entry which is preliminary data.</text>
</comment>
<dbReference type="EMBL" id="BMMF01000010">
    <property type="protein sequence ID" value="GGK43593.1"/>
    <property type="molecule type" value="Genomic_DNA"/>
</dbReference>
<dbReference type="SUPFAM" id="SSF161098">
    <property type="entry name" value="MetI-like"/>
    <property type="match status" value="1"/>
</dbReference>
<evidence type="ECO:0000256" key="5">
    <source>
        <dbReference type="ARBA" id="ARBA00022989"/>
    </source>
</evidence>
<evidence type="ECO:0000256" key="1">
    <source>
        <dbReference type="ARBA" id="ARBA00004651"/>
    </source>
</evidence>
<dbReference type="NCBIfam" id="TIGR01097">
    <property type="entry name" value="PhnE"/>
    <property type="match status" value="1"/>
</dbReference>
<dbReference type="GO" id="GO:0015416">
    <property type="term" value="F:ABC-type phosphonate transporter activity"/>
    <property type="evidence" value="ECO:0007669"/>
    <property type="project" value="InterPro"/>
</dbReference>
<dbReference type="PANTHER" id="PTHR30043">
    <property type="entry name" value="PHOSPHONATES TRANSPORT SYSTEM PERMEASE PROTEIN"/>
    <property type="match status" value="1"/>
</dbReference>
<dbReference type="Gene3D" id="1.10.3720.10">
    <property type="entry name" value="MetI-like"/>
    <property type="match status" value="1"/>
</dbReference>
<keyword evidence="4 7" id="KW-0812">Transmembrane</keyword>
<dbReference type="InterPro" id="IPR035906">
    <property type="entry name" value="MetI-like_sf"/>
</dbReference>
<evidence type="ECO:0000256" key="4">
    <source>
        <dbReference type="ARBA" id="ARBA00022692"/>
    </source>
</evidence>
<dbReference type="RefSeq" id="WP_188914390.1">
    <property type="nucleotide sequence ID" value="NZ_BMMF01000010.1"/>
</dbReference>
<dbReference type="PROSITE" id="PS50928">
    <property type="entry name" value="ABC_TM1"/>
    <property type="match status" value="1"/>
</dbReference>
<evidence type="ECO:0000256" key="2">
    <source>
        <dbReference type="ARBA" id="ARBA00022448"/>
    </source>
</evidence>
<keyword evidence="5 7" id="KW-1133">Transmembrane helix</keyword>
<evidence type="ECO:0000256" key="7">
    <source>
        <dbReference type="RuleBase" id="RU363032"/>
    </source>
</evidence>
<comment type="subcellular location">
    <subcellularLocation>
        <location evidence="1 7">Cell membrane</location>
        <topology evidence="1 7">Multi-pass membrane protein</topology>
    </subcellularLocation>
</comment>
<name>A0A917QCE9_9HYPH</name>
<keyword evidence="10" id="KW-1185">Reference proteome</keyword>
<feature type="transmembrane region" description="Helical" evidence="7">
    <location>
        <begin position="29"/>
        <end position="49"/>
    </location>
</feature>
<keyword evidence="3" id="KW-1003">Cell membrane</keyword>
<dbReference type="InterPro" id="IPR000515">
    <property type="entry name" value="MetI-like"/>
</dbReference>
<dbReference type="PANTHER" id="PTHR30043:SF1">
    <property type="entry name" value="ABC TRANSPORT SYSTEM PERMEASE PROTEIN P69"/>
    <property type="match status" value="1"/>
</dbReference>
<evidence type="ECO:0000313" key="9">
    <source>
        <dbReference type="EMBL" id="GGK43593.1"/>
    </source>
</evidence>
<dbReference type="Pfam" id="PF00528">
    <property type="entry name" value="BPD_transp_1"/>
    <property type="match status" value="1"/>
</dbReference>
<dbReference type="AlphaFoldDB" id="A0A917QCE9"/>
<dbReference type="CDD" id="cd06261">
    <property type="entry name" value="TM_PBP2"/>
    <property type="match status" value="1"/>
</dbReference>
<dbReference type="GO" id="GO:0005886">
    <property type="term" value="C:plasma membrane"/>
    <property type="evidence" value="ECO:0007669"/>
    <property type="project" value="UniProtKB-SubCell"/>
</dbReference>
<feature type="transmembrane region" description="Helical" evidence="7">
    <location>
        <begin position="247"/>
        <end position="266"/>
    </location>
</feature>
<feature type="domain" description="ABC transmembrane type-1" evidence="8">
    <location>
        <begin position="86"/>
        <end position="268"/>
    </location>
</feature>
<comment type="similarity">
    <text evidence="7">Belongs to the binding-protein-dependent transport system permease family.</text>
</comment>